<feature type="compositionally biased region" description="Polar residues" evidence="2">
    <location>
        <begin position="1548"/>
        <end position="1559"/>
    </location>
</feature>
<feature type="region of interest" description="Disordered" evidence="2">
    <location>
        <begin position="682"/>
        <end position="711"/>
    </location>
</feature>
<feature type="coiled-coil region" evidence="1">
    <location>
        <begin position="937"/>
        <end position="985"/>
    </location>
</feature>
<reference evidence="3" key="1">
    <citation type="submission" date="2025-08" db="UniProtKB">
        <authorList>
            <consortium name="Ensembl"/>
        </authorList>
    </citation>
    <scope>IDENTIFICATION</scope>
</reference>
<organism evidence="3 4">
    <name type="scientific">Apteryx owenii</name>
    <name type="common">Little spotted kiwi</name>
    <dbReference type="NCBI Taxonomy" id="8824"/>
    <lineage>
        <taxon>Eukaryota</taxon>
        <taxon>Metazoa</taxon>
        <taxon>Chordata</taxon>
        <taxon>Craniata</taxon>
        <taxon>Vertebrata</taxon>
        <taxon>Euteleostomi</taxon>
        <taxon>Archelosauria</taxon>
        <taxon>Archosauria</taxon>
        <taxon>Dinosauria</taxon>
        <taxon>Saurischia</taxon>
        <taxon>Theropoda</taxon>
        <taxon>Coelurosauria</taxon>
        <taxon>Aves</taxon>
        <taxon>Palaeognathae</taxon>
        <taxon>Apterygiformes</taxon>
        <taxon>Apterygidae</taxon>
        <taxon>Apteryx</taxon>
    </lineage>
</organism>
<keyword evidence="1" id="KW-0175">Coiled coil</keyword>
<sequence length="1567" mass="180038">MNLRIRELEESERKLKNVLEDYMESDSALRNRVKELELSNKTLLMTIDQLNVKVHQVENANMRVKGRLRDIQEELMNLVEIQEKAEKKQKEKLCWLQEQLKTKEDEVKSQSEYFEHYKQRQKQQTAMLREREYYLRGKMSRLEKQVLDLSAHIVLLTSKLEEGMVQYLQQKLESAVTGTQGYKHSNREVTKLETFIEIVEHDMKSHLETLQHNLTLLREKEEDSRREQADLLTKLQCSQDSEDLLRRKLEESCHHVYNLKLSEIKLQEQVEELLDENRALKDQGDMKLKKENEKNSCLTRLENGENIAVSVDLNGELVQDDLQNLKWGPVLDPLRSKATQTPTVLQAKESETSGCGCDWLEHTEKLSKELQPLLEHNFSASAEITEELSLTETGQISLRDKRAGALEDTFILFRHIPSYPTARLLPPCSEKLTNDETSKDTRDEEYSSLSKEQAINLPAKALPVSLVEVWMRNKPQLTLLEPESHHMPTVTTLEKVMSLNFNAANTTFCPDGLFHVSERGFSDKASAVLHGKTPCTAFTFLLEKHDVERHQQNKQILPKSIRESKNLDKDVNDGRFQQKIFRGRAKGEEMKNEKAWPQKMACALEEISKVLNEMELIRPEKQGTNSKDNLGSPQDVQNTGAGFKDLKKHSEGSFELMEKQGNLSEICIPDEVNRVYSGGDIIRSEEKGEKPQKPSEQINPSRNGLEEKKEQALRLCDPKKENSSCQKMSAERMQCAYPQKASHLEEEKYPLNISSPMQERGVCLRKALLLESNFYEYFCHVLSLEADNECNVKICELEKVVGLCSQRIFLLMQENEKYSKKVCMLQEENERYAQKICALAEEMDAYFQYVLAVDEANVSFQNLLNEKEIAGECFNTISEENTVNPETICAQTFSKNLSWVEEKNRNSGIELLMMESNKLPKSVLSLDGRKRRYFQLLSDLKEERNRCFKDIAKLLQDKENYVAENNELAQERERNLQRISLLEGEKEALLGSLAEIKGEQDKYRTLVSELQECKTSCYQTISDLQEEKCILRRDIDRIKRETSEQLLELQKANANFILENNKLKELMSSLGFTYEGLKKDKNMGAKEKTVELKEENTNQQRDIKPREVETACSVTQTEEKGILVVDPSNYFTRKEGSTFKSYSMMKEQLERAKEELKMQQKELEKSKKEAQKWYRELGFAETRYEEIKTHLTQVLSELDHLKQETGDKMLGKQHCKLMPVYTVKEAQEMEENKIATKRLEQQVLTLKAQLRDQAALQNQFQDLQNEVELLQAQLCEKAKELQKRKSEAKLTLAPLKAKLACLIRKCQERNNLITRMHGEFCRQGIVNSTFDEEVKKLVNDVALAEYAITFTPGCNQEMLPSSADLSQASGESKDHETHVKVNGMTGPMPTDALQNRDGLHSSCLTPSMYTNSAIKLNSPERIIALHRELRQNHRSNCQIPSVVSSNSSLKADCHLPGIRDEASWPVPSKMNDTLKLSESSAFYAIKGRDQLSKCDDVFLGQIENQHAGAIPQGMKQKNVIMNNTWISREKPDGSTSATTAKSYLSDLLSASNKGQNPVGRNQLHWKD</sequence>
<feature type="coiled-coil region" evidence="1">
    <location>
        <begin position="1246"/>
        <end position="1291"/>
    </location>
</feature>
<feature type="compositionally biased region" description="Polar residues" evidence="2">
    <location>
        <begin position="622"/>
        <end position="640"/>
    </location>
</feature>
<keyword evidence="4" id="KW-1185">Reference proteome</keyword>
<dbReference type="PANTHER" id="PTHR36866:SF1">
    <property type="entry name" value="GENE 1043-RELATED"/>
    <property type="match status" value="1"/>
</dbReference>
<evidence type="ECO:0000256" key="1">
    <source>
        <dbReference type="SAM" id="Coils"/>
    </source>
</evidence>
<dbReference type="Ensembl" id="ENSAOWT00000022750.1">
    <property type="protein sequence ID" value="ENSAOWP00000020073.1"/>
    <property type="gene ID" value="ENSAOWG00000013583.1"/>
</dbReference>
<feature type="region of interest" description="Disordered" evidence="2">
    <location>
        <begin position="621"/>
        <end position="645"/>
    </location>
</feature>
<protein>
    <submittedName>
        <fullName evidence="3">Uncharacterized protein</fullName>
    </submittedName>
</protein>
<feature type="compositionally biased region" description="Basic and acidic residues" evidence="2">
    <location>
        <begin position="682"/>
        <end position="693"/>
    </location>
</feature>
<feature type="region of interest" description="Disordered" evidence="2">
    <location>
        <begin position="1548"/>
        <end position="1567"/>
    </location>
</feature>
<feature type="coiled-coil region" evidence="1">
    <location>
        <begin position="1"/>
        <end position="91"/>
    </location>
</feature>
<accession>A0A8B9PZP4</accession>
<feature type="coiled-coil region" evidence="1">
    <location>
        <begin position="1035"/>
        <end position="1066"/>
    </location>
</feature>
<evidence type="ECO:0000256" key="2">
    <source>
        <dbReference type="SAM" id="MobiDB-lite"/>
    </source>
</evidence>
<dbReference type="PANTHER" id="PTHR36866">
    <property type="entry name" value="CHROMOSOME 4 OPEN READING FRAME 50"/>
    <property type="match status" value="1"/>
</dbReference>
<evidence type="ECO:0000313" key="3">
    <source>
        <dbReference type="Ensembl" id="ENSAOWP00000020073.1"/>
    </source>
</evidence>
<dbReference type="Pfam" id="PF15030">
    <property type="entry name" value="DUF4527"/>
    <property type="match status" value="1"/>
</dbReference>
<proteinExistence type="predicted"/>
<dbReference type="InterPro" id="IPR032771">
    <property type="entry name" value="DUF4527"/>
</dbReference>
<reference evidence="3" key="2">
    <citation type="submission" date="2025-09" db="UniProtKB">
        <authorList>
            <consortium name="Ensembl"/>
        </authorList>
    </citation>
    <scope>IDENTIFICATION</scope>
</reference>
<evidence type="ECO:0000313" key="4">
    <source>
        <dbReference type="Proteomes" id="UP000694424"/>
    </source>
</evidence>
<feature type="coiled-coil region" evidence="1">
    <location>
        <begin position="1139"/>
        <end position="1204"/>
    </location>
</feature>
<dbReference type="Proteomes" id="UP000694424">
    <property type="component" value="Unplaced"/>
</dbReference>
<name>A0A8B9PZP4_APTOW</name>